<gene>
    <name evidence="1" type="ORF">ACFSJD_06905</name>
</gene>
<organism evidence="1 2">
    <name type="scientific">Pseudonocardia yunnanensis</name>
    <dbReference type="NCBI Taxonomy" id="58107"/>
    <lineage>
        <taxon>Bacteria</taxon>
        <taxon>Bacillati</taxon>
        <taxon>Actinomycetota</taxon>
        <taxon>Actinomycetes</taxon>
        <taxon>Pseudonocardiales</taxon>
        <taxon>Pseudonocardiaceae</taxon>
        <taxon>Pseudonocardia</taxon>
    </lineage>
</organism>
<evidence type="ECO:0000313" key="2">
    <source>
        <dbReference type="Proteomes" id="UP001597114"/>
    </source>
</evidence>
<dbReference type="RefSeq" id="WP_344718940.1">
    <property type="nucleotide sequence ID" value="NZ_BAAAUS010000002.1"/>
</dbReference>
<proteinExistence type="predicted"/>
<evidence type="ECO:0000313" key="1">
    <source>
        <dbReference type="EMBL" id="MFD1517206.1"/>
    </source>
</evidence>
<name>A0ABW4ENT1_9PSEU</name>
<reference evidence="2" key="1">
    <citation type="journal article" date="2019" name="Int. J. Syst. Evol. Microbiol.">
        <title>The Global Catalogue of Microorganisms (GCM) 10K type strain sequencing project: providing services to taxonomists for standard genome sequencing and annotation.</title>
        <authorList>
            <consortium name="The Broad Institute Genomics Platform"/>
            <consortium name="The Broad Institute Genome Sequencing Center for Infectious Disease"/>
            <person name="Wu L."/>
            <person name="Ma J."/>
        </authorList>
    </citation>
    <scope>NUCLEOTIDE SEQUENCE [LARGE SCALE GENOMIC DNA]</scope>
    <source>
        <strain evidence="2">CCM 7043</strain>
    </source>
</reference>
<accession>A0ABW4ENT1</accession>
<protein>
    <submittedName>
        <fullName evidence="1">Uncharacterized protein</fullName>
    </submittedName>
</protein>
<sequence>MGGKRKDGRFPAGSSLILKTVGAAVAPDRAGSAPHDEPAALSFVDRGGAAARRKIHPISLAIRPGPPR</sequence>
<dbReference type="EMBL" id="JBHUCO010000007">
    <property type="protein sequence ID" value="MFD1517206.1"/>
    <property type="molecule type" value="Genomic_DNA"/>
</dbReference>
<dbReference type="Proteomes" id="UP001597114">
    <property type="component" value="Unassembled WGS sequence"/>
</dbReference>
<keyword evidence="2" id="KW-1185">Reference proteome</keyword>
<comment type="caution">
    <text evidence="1">The sequence shown here is derived from an EMBL/GenBank/DDBJ whole genome shotgun (WGS) entry which is preliminary data.</text>
</comment>